<reference evidence="1 2" key="1">
    <citation type="submission" date="2015-02" db="EMBL/GenBank/DDBJ databases">
        <title>Complete genome sequences of Edwardsiella bacteriophages, PEi20 and PEi26.</title>
        <authorList>
            <person name="Yasuike M."/>
            <person name="Nishiki I."/>
            <person name="Iwasaki Y."/>
            <person name="Nakamura Y."/>
            <person name="Fujiwara A."/>
            <person name="Hassan E.S."/>
            <person name="Mahmoud M.M."/>
            <person name="Kawato Y."/>
            <person name="Nagai S."/>
            <person name="Kobayashi T."/>
            <person name="Ototake M."/>
            <person name="Nakai T."/>
        </authorList>
    </citation>
    <scope>NUCLEOTIDE SEQUENCE [LARGE SCALE GENOMIC DNA]</scope>
</reference>
<organism evidence="1 2">
    <name type="scientific">Edwardsiella phage PEi26</name>
    <dbReference type="NCBI Taxonomy" id="1608311"/>
    <lineage>
        <taxon>Viruses</taxon>
        <taxon>Duplodnaviria</taxon>
        <taxon>Heunggongvirae</taxon>
        <taxon>Uroviricota</taxon>
        <taxon>Caudoviricetes</taxon>
        <taxon>Pantevenvirales</taxon>
        <taxon>Straboviridae</taxon>
        <taxon>Tevenvirinae</taxon>
        <taxon>Kanagawavirus</taxon>
        <taxon>Kanagawavirus pei20</taxon>
    </lineage>
</organism>
<evidence type="ECO:0000313" key="2">
    <source>
        <dbReference type="Proteomes" id="UP000225144"/>
    </source>
</evidence>
<evidence type="ECO:0000313" key="1">
    <source>
        <dbReference type="EMBL" id="BAQ23062.1"/>
    </source>
</evidence>
<protein>
    <submittedName>
        <fullName evidence="1">Uncharacterized protein</fullName>
    </submittedName>
</protein>
<dbReference type="Proteomes" id="UP000225144">
    <property type="component" value="Genome"/>
</dbReference>
<dbReference type="EMBL" id="AP014715">
    <property type="protein sequence ID" value="BAQ23062.1"/>
    <property type="molecule type" value="Genomic_DNA"/>
</dbReference>
<proteinExistence type="predicted"/>
<sequence length="89" mass="10045">MSVQMSRSFGEIKLVHKDGDEVTFNLKYIPAIGEVGICLDNDSVNAPYSFWLETSASLGTKLLLIDEEYHWLRSGEALRLVKAIEDWIA</sequence>
<accession>A0A0B6VLI3</accession>
<name>A0A0B6VLI3_9CAUD</name>